<feature type="transmembrane region" description="Helical" evidence="1">
    <location>
        <begin position="29"/>
        <end position="47"/>
    </location>
</feature>
<gene>
    <name evidence="2" type="ORF">EUU22_02965</name>
</gene>
<keyword evidence="1" id="KW-0472">Membrane</keyword>
<dbReference type="OrthoDB" id="9889567at2"/>
<dbReference type="Proteomes" id="UP000291088">
    <property type="component" value="Unassembled WGS sequence"/>
</dbReference>
<dbReference type="RefSeq" id="WP_129330623.1">
    <property type="nucleotide sequence ID" value="NZ_SDVB01000102.1"/>
</dbReference>
<evidence type="ECO:0000256" key="1">
    <source>
        <dbReference type="SAM" id="Phobius"/>
    </source>
</evidence>
<feature type="transmembrane region" description="Helical" evidence="1">
    <location>
        <begin position="100"/>
        <end position="122"/>
    </location>
</feature>
<dbReference type="AlphaFoldDB" id="A0A4V1RT94"/>
<sequence>MLDTIARFSRRSRVLAHGDYQDAKHLADYVALISRVIFISALSAIILRHASDATARAFLYYPLALGMALLVLHLMKHIYWMTYDYVSSWFGSPESDIREVLVFVVAIIATMVVILGITGLYLDILTSTINIGAWITSDEP</sequence>
<reference evidence="2 3" key="1">
    <citation type="submission" date="2019-01" db="EMBL/GenBank/DDBJ databases">
        <authorList>
            <person name="Deng T."/>
        </authorList>
    </citation>
    <scope>NUCLEOTIDE SEQUENCE [LARGE SCALE GENOMIC DNA]</scope>
    <source>
        <strain evidence="2 3">F8825</strain>
    </source>
</reference>
<dbReference type="EMBL" id="SDVB01000102">
    <property type="protein sequence ID" value="RYC23690.1"/>
    <property type="molecule type" value="Genomic_DNA"/>
</dbReference>
<keyword evidence="1" id="KW-1133">Transmembrane helix</keyword>
<proteinExistence type="predicted"/>
<name>A0A4V1RT94_9HYPH</name>
<keyword evidence="1" id="KW-0812">Transmembrane</keyword>
<evidence type="ECO:0000313" key="3">
    <source>
        <dbReference type="Proteomes" id="UP000291088"/>
    </source>
</evidence>
<comment type="caution">
    <text evidence="2">The sequence shown here is derived from an EMBL/GenBank/DDBJ whole genome shotgun (WGS) entry which is preliminary data.</text>
</comment>
<evidence type="ECO:0000313" key="2">
    <source>
        <dbReference type="EMBL" id="RYC23690.1"/>
    </source>
</evidence>
<feature type="transmembrane region" description="Helical" evidence="1">
    <location>
        <begin position="59"/>
        <end position="80"/>
    </location>
</feature>
<organism evidence="2 3">
    <name type="scientific">Ciceribacter ferrooxidans</name>
    <dbReference type="NCBI Taxonomy" id="2509717"/>
    <lineage>
        <taxon>Bacteria</taxon>
        <taxon>Pseudomonadati</taxon>
        <taxon>Pseudomonadota</taxon>
        <taxon>Alphaproteobacteria</taxon>
        <taxon>Hyphomicrobiales</taxon>
        <taxon>Rhizobiaceae</taxon>
        <taxon>Ciceribacter</taxon>
    </lineage>
</organism>
<accession>A0A4V1RT94</accession>
<keyword evidence="3" id="KW-1185">Reference proteome</keyword>
<protein>
    <submittedName>
        <fullName evidence="2">Uncharacterized protein</fullName>
    </submittedName>
</protein>